<dbReference type="RefSeq" id="WP_084257153.1">
    <property type="nucleotide sequence ID" value="NZ_FWWV01000019.1"/>
</dbReference>
<dbReference type="EMBL" id="FWWV01000019">
    <property type="protein sequence ID" value="SMB85398.1"/>
    <property type="molecule type" value="Genomic_DNA"/>
</dbReference>
<name>A0A1W1UW72_9PAST</name>
<reference evidence="2" key="1">
    <citation type="submission" date="2017-04" db="EMBL/GenBank/DDBJ databases">
        <authorList>
            <person name="Varghese N."/>
            <person name="Submissions S."/>
        </authorList>
    </citation>
    <scope>NUCLEOTIDE SEQUENCE [LARGE SCALE GENOMIC DNA]</scope>
    <source>
        <strain evidence="2">DSM 23072</strain>
    </source>
</reference>
<evidence type="ECO:0000313" key="1">
    <source>
        <dbReference type="EMBL" id="SMB85398.1"/>
    </source>
</evidence>
<accession>A0A1W1UW72</accession>
<protein>
    <submittedName>
        <fullName evidence="1">Uncharacterized protein</fullName>
    </submittedName>
</protein>
<dbReference type="STRING" id="1122938.SAMN05660772_02482"/>
<organism evidence="1 2">
    <name type="scientific">Pasteurella testudinis DSM 23072</name>
    <dbReference type="NCBI Taxonomy" id="1122938"/>
    <lineage>
        <taxon>Bacteria</taxon>
        <taxon>Pseudomonadati</taxon>
        <taxon>Pseudomonadota</taxon>
        <taxon>Gammaproteobacteria</taxon>
        <taxon>Pasteurellales</taxon>
        <taxon>Pasteurellaceae</taxon>
        <taxon>Pasteurella</taxon>
    </lineage>
</organism>
<gene>
    <name evidence="1" type="ORF">SAMN05660772_02482</name>
</gene>
<keyword evidence="2" id="KW-1185">Reference proteome</keyword>
<proteinExistence type="predicted"/>
<dbReference type="AlphaFoldDB" id="A0A1W1UW72"/>
<sequence>MKKRKHAVESAVSSVVNNFVAKNMAKFTRHQIHEKSYKAQRKLNKQNLKRENLDSGFGFYGLGLADNSFTLVFRP</sequence>
<dbReference type="Proteomes" id="UP000192408">
    <property type="component" value="Unassembled WGS sequence"/>
</dbReference>
<evidence type="ECO:0000313" key="2">
    <source>
        <dbReference type="Proteomes" id="UP000192408"/>
    </source>
</evidence>